<sequence length="246" mass="27529">MSQEILIDIKKLNHYLGQRSLRSQILFDINLEIKSGEIVIMTGPSGSGKTTLLTLIGGLRSVQEGSLKILDRELYGASPEQLVSVRSHIGYIFQAHNLLEFLTARENVQMAIELHRGISHREARTRAEAMLQLVKLGDRVNHYPQNLSGGQKQRVAIARALVNNPKLVLADEPTAALDSKTGRDVVDLMQRLAHEQGCAILMVTHDNRILDVADRILRMEDGYLLTPQSPANDEIQKEKVEKQIEN</sequence>
<dbReference type="RefSeq" id="WP_075898280.1">
    <property type="nucleotide sequence ID" value="NZ_MKZS01000001.1"/>
</dbReference>
<dbReference type="GO" id="GO:0005524">
    <property type="term" value="F:ATP binding"/>
    <property type="evidence" value="ECO:0007669"/>
    <property type="project" value="UniProtKB-KW"/>
</dbReference>
<dbReference type="CDD" id="cd03255">
    <property type="entry name" value="ABC_MJ0796_LolCDE_FtsE"/>
    <property type="match status" value="1"/>
</dbReference>
<dbReference type="PROSITE" id="PS50893">
    <property type="entry name" value="ABC_TRANSPORTER_2"/>
    <property type="match status" value="1"/>
</dbReference>
<dbReference type="InterPro" id="IPR015854">
    <property type="entry name" value="ABC_transpr_LolD-like"/>
</dbReference>
<protein>
    <submittedName>
        <fullName evidence="5">ABC transporter</fullName>
    </submittedName>
</protein>
<dbReference type="NCBIfam" id="TIGR02982">
    <property type="entry name" value="heterocyst_DevA"/>
    <property type="match status" value="1"/>
</dbReference>
<dbReference type="GO" id="GO:0098796">
    <property type="term" value="C:membrane protein complex"/>
    <property type="evidence" value="ECO:0007669"/>
    <property type="project" value="UniProtKB-ARBA"/>
</dbReference>
<reference evidence="5 6" key="1">
    <citation type="submission" date="2016-10" db="EMBL/GenBank/DDBJ databases">
        <title>Comparative genomics uncovers the prolific and rare metabolic potential of the cyanobacterial genus Moorea.</title>
        <authorList>
            <person name="Leao T."/>
            <person name="Castelao G."/>
            <person name="Korobeynikov A."/>
            <person name="Monroe E.A."/>
            <person name="Podell S."/>
            <person name="Glukhov E."/>
            <person name="Allen E."/>
            <person name="Gerwick W.H."/>
            <person name="Gerwick L."/>
        </authorList>
    </citation>
    <scope>NUCLEOTIDE SEQUENCE [LARGE SCALE GENOMIC DNA]</scope>
    <source>
        <strain evidence="5 6">PNG5-198</strain>
    </source>
</reference>
<dbReference type="AlphaFoldDB" id="A0A1U7MZN8"/>
<dbReference type="PANTHER" id="PTHR24220:SF376">
    <property type="entry name" value="ABC TRANSPORTER"/>
    <property type="match status" value="1"/>
</dbReference>
<feature type="domain" description="ABC transporter" evidence="4">
    <location>
        <begin position="7"/>
        <end position="246"/>
    </location>
</feature>
<keyword evidence="6" id="KW-1185">Reference proteome</keyword>
<evidence type="ECO:0000256" key="1">
    <source>
        <dbReference type="ARBA" id="ARBA00022448"/>
    </source>
</evidence>
<keyword evidence="2" id="KW-0547">Nucleotide-binding</keyword>
<dbReference type="InterPro" id="IPR003593">
    <property type="entry name" value="AAA+_ATPase"/>
</dbReference>
<dbReference type="FunFam" id="3.40.50.300:FF:000032">
    <property type="entry name" value="Export ABC transporter ATP-binding protein"/>
    <property type="match status" value="1"/>
</dbReference>
<dbReference type="Pfam" id="PF00005">
    <property type="entry name" value="ABC_tran"/>
    <property type="match status" value="1"/>
</dbReference>
<dbReference type="GO" id="GO:0005886">
    <property type="term" value="C:plasma membrane"/>
    <property type="evidence" value="ECO:0007669"/>
    <property type="project" value="TreeGrafter"/>
</dbReference>
<dbReference type="InterPro" id="IPR017911">
    <property type="entry name" value="MacB-like_ATP-bd"/>
</dbReference>
<organism evidence="5 6">
    <name type="scientific">Moorena bouillonii PNG</name>
    <dbReference type="NCBI Taxonomy" id="568701"/>
    <lineage>
        <taxon>Bacteria</taxon>
        <taxon>Bacillati</taxon>
        <taxon>Cyanobacteriota</taxon>
        <taxon>Cyanophyceae</taxon>
        <taxon>Coleofasciculales</taxon>
        <taxon>Coleofasciculaceae</taxon>
        <taxon>Moorena</taxon>
    </lineage>
</organism>
<comment type="caution">
    <text evidence="5">The sequence shown here is derived from an EMBL/GenBank/DDBJ whole genome shotgun (WGS) entry which is preliminary data.</text>
</comment>
<gene>
    <name evidence="5" type="ORF">BJP37_09115</name>
</gene>
<evidence type="ECO:0000256" key="2">
    <source>
        <dbReference type="ARBA" id="ARBA00022741"/>
    </source>
</evidence>
<dbReference type="Gene3D" id="3.40.50.300">
    <property type="entry name" value="P-loop containing nucleotide triphosphate hydrolases"/>
    <property type="match status" value="1"/>
</dbReference>
<dbReference type="GO" id="GO:0022857">
    <property type="term" value="F:transmembrane transporter activity"/>
    <property type="evidence" value="ECO:0007669"/>
    <property type="project" value="UniProtKB-ARBA"/>
</dbReference>
<evidence type="ECO:0000313" key="6">
    <source>
        <dbReference type="Proteomes" id="UP000186657"/>
    </source>
</evidence>
<name>A0A1U7MZN8_9CYAN</name>
<dbReference type="EMBL" id="MKZS01000001">
    <property type="protein sequence ID" value="OLT59175.1"/>
    <property type="molecule type" value="Genomic_DNA"/>
</dbReference>
<dbReference type="InterPro" id="IPR014324">
    <property type="entry name" value="ABC_heterocyst_DevA"/>
</dbReference>
<accession>A0A1U7MZN8</accession>
<dbReference type="InterPro" id="IPR003439">
    <property type="entry name" value="ABC_transporter-like_ATP-bd"/>
</dbReference>
<evidence type="ECO:0000259" key="4">
    <source>
        <dbReference type="PROSITE" id="PS50893"/>
    </source>
</evidence>
<evidence type="ECO:0000313" key="5">
    <source>
        <dbReference type="EMBL" id="OLT59175.1"/>
    </source>
</evidence>
<dbReference type="Proteomes" id="UP000186657">
    <property type="component" value="Unassembled WGS sequence"/>
</dbReference>
<proteinExistence type="predicted"/>
<keyword evidence="3" id="KW-0067">ATP-binding</keyword>
<dbReference type="SMART" id="SM00382">
    <property type="entry name" value="AAA"/>
    <property type="match status" value="1"/>
</dbReference>
<dbReference type="InterPro" id="IPR017871">
    <property type="entry name" value="ABC_transporter-like_CS"/>
</dbReference>
<evidence type="ECO:0000256" key="3">
    <source>
        <dbReference type="ARBA" id="ARBA00022840"/>
    </source>
</evidence>
<dbReference type="PROSITE" id="PS00211">
    <property type="entry name" value="ABC_TRANSPORTER_1"/>
    <property type="match status" value="1"/>
</dbReference>
<dbReference type="GO" id="GO:0016887">
    <property type="term" value="F:ATP hydrolysis activity"/>
    <property type="evidence" value="ECO:0007669"/>
    <property type="project" value="InterPro"/>
</dbReference>
<dbReference type="SUPFAM" id="SSF52540">
    <property type="entry name" value="P-loop containing nucleoside triphosphate hydrolases"/>
    <property type="match status" value="1"/>
</dbReference>
<dbReference type="InterPro" id="IPR027417">
    <property type="entry name" value="P-loop_NTPase"/>
</dbReference>
<keyword evidence="1" id="KW-0813">Transport</keyword>
<dbReference type="PANTHER" id="PTHR24220">
    <property type="entry name" value="IMPORT ATP-BINDING PROTEIN"/>
    <property type="match status" value="1"/>
</dbReference>